<reference evidence="2" key="1">
    <citation type="submission" date="2024-07" db="EMBL/GenBank/DDBJ databases">
        <title>Two chromosome-level genome assemblies of Korean endemic species Abeliophyllum distichum and Forsythia ovata (Oleaceae).</title>
        <authorList>
            <person name="Jang H."/>
        </authorList>
    </citation>
    <scope>NUCLEOTIDE SEQUENCE [LARGE SCALE GENOMIC DNA]</scope>
</reference>
<sequence length="102" mass="11940">MSSNRVLYEQQTETFETYLQSRKQVKYLFDSDLDGLRLVSQQSKLGNNGIVQFLERTISFANDIDELTGFQEGDGRTSRFTRIRLPVCRREAKKREAEQPFL</sequence>
<keyword evidence="2" id="KW-1185">Reference proteome</keyword>
<dbReference type="EMBL" id="JBFOLJ010000003">
    <property type="protein sequence ID" value="KAL2549285.1"/>
    <property type="molecule type" value="Genomic_DNA"/>
</dbReference>
<organism evidence="1 2">
    <name type="scientific">Forsythia ovata</name>
    <dbReference type="NCBI Taxonomy" id="205694"/>
    <lineage>
        <taxon>Eukaryota</taxon>
        <taxon>Viridiplantae</taxon>
        <taxon>Streptophyta</taxon>
        <taxon>Embryophyta</taxon>
        <taxon>Tracheophyta</taxon>
        <taxon>Spermatophyta</taxon>
        <taxon>Magnoliopsida</taxon>
        <taxon>eudicotyledons</taxon>
        <taxon>Gunneridae</taxon>
        <taxon>Pentapetalae</taxon>
        <taxon>asterids</taxon>
        <taxon>lamiids</taxon>
        <taxon>Lamiales</taxon>
        <taxon>Oleaceae</taxon>
        <taxon>Forsythieae</taxon>
        <taxon>Forsythia</taxon>
    </lineage>
</organism>
<protein>
    <submittedName>
        <fullName evidence="1">Uncharacterized protein</fullName>
    </submittedName>
</protein>
<comment type="caution">
    <text evidence="1">The sequence shown here is derived from an EMBL/GenBank/DDBJ whole genome shotgun (WGS) entry which is preliminary data.</text>
</comment>
<dbReference type="Proteomes" id="UP001604277">
    <property type="component" value="Unassembled WGS sequence"/>
</dbReference>
<evidence type="ECO:0000313" key="1">
    <source>
        <dbReference type="EMBL" id="KAL2549285.1"/>
    </source>
</evidence>
<accession>A0ABD1WHW6</accession>
<gene>
    <name evidence="1" type="ORF">Fot_10815</name>
</gene>
<evidence type="ECO:0000313" key="2">
    <source>
        <dbReference type="Proteomes" id="UP001604277"/>
    </source>
</evidence>
<name>A0ABD1WHW6_9LAMI</name>
<proteinExistence type="predicted"/>
<dbReference type="AlphaFoldDB" id="A0ABD1WHW6"/>